<name>A0A3G4ZP53_9VIRU</name>
<sequence length="75" mass="8946">MLYIRCPTCRTLMGDKQLYYEKHLAEICKNQEMGKYKSQEDVDKDKMNLVNSIGLDRYCCKDRLMTYVKLIEVVK</sequence>
<organism evidence="1">
    <name type="scientific">Terrestrivirus sp</name>
    <dbReference type="NCBI Taxonomy" id="2487775"/>
    <lineage>
        <taxon>Viruses</taxon>
        <taxon>Varidnaviria</taxon>
        <taxon>Bamfordvirae</taxon>
        <taxon>Nucleocytoviricota</taxon>
        <taxon>Megaviricetes</taxon>
        <taxon>Imitervirales</taxon>
        <taxon>Mimiviridae</taxon>
        <taxon>Klosneuvirinae</taxon>
    </lineage>
</organism>
<reference evidence="1" key="1">
    <citation type="submission" date="2018-10" db="EMBL/GenBank/DDBJ databases">
        <title>Hidden diversity of soil giant viruses.</title>
        <authorList>
            <person name="Schulz F."/>
            <person name="Alteio L."/>
            <person name="Goudeau D."/>
            <person name="Ryan E.M."/>
            <person name="Malmstrom R.R."/>
            <person name="Blanchard J."/>
            <person name="Woyke T."/>
        </authorList>
    </citation>
    <scope>NUCLEOTIDE SEQUENCE</scope>
    <source>
        <strain evidence="1">TEV1</strain>
    </source>
</reference>
<dbReference type="EMBL" id="MK071989">
    <property type="protein sequence ID" value="AYV76668.1"/>
    <property type="molecule type" value="Genomic_DNA"/>
</dbReference>
<dbReference type="GO" id="GO:0003677">
    <property type="term" value="F:DNA binding"/>
    <property type="evidence" value="ECO:0007669"/>
    <property type="project" value="InterPro"/>
</dbReference>
<dbReference type="GO" id="GO:0006351">
    <property type="term" value="P:DNA-templated transcription"/>
    <property type="evidence" value="ECO:0007669"/>
    <property type="project" value="InterPro"/>
</dbReference>
<dbReference type="Pfam" id="PF01194">
    <property type="entry name" value="RNA_pol_N"/>
    <property type="match status" value="1"/>
</dbReference>
<dbReference type="SUPFAM" id="SSF46924">
    <property type="entry name" value="RNA polymerase subunit RPB10"/>
    <property type="match status" value="1"/>
</dbReference>
<dbReference type="Gene3D" id="1.10.10.60">
    <property type="entry name" value="Homeodomain-like"/>
    <property type="match status" value="1"/>
</dbReference>
<dbReference type="InterPro" id="IPR023580">
    <property type="entry name" value="RNA_pol_su_RPB10"/>
</dbReference>
<evidence type="ECO:0000313" key="1">
    <source>
        <dbReference type="EMBL" id="AYV76668.1"/>
    </source>
</evidence>
<dbReference type="GO" id="GO:0003899">
    <property type="term" value="F:DNA-directed RNA polymerase activity"/>
    <property type="evidence" value="ECO:0007669"/>
    <property type="project" value="InterPro"/>
</dbReference>
<proteinExistence type="predicted"/>
<dbReference type="InterPro" id="IPR000268">
    <property type="entry name" value="RPABC5/Rpb10"/>
</dbReference>
<protein>
    <recommendedName>
        <fullName evidence="2">DNA-directed RNA polymerase subunit N</fullName>
    </recommendedName>
</protein>
<evidence type="ECO:0008006" key="2">
    <source>
        <dbReference type="Google" id="ProtNLM"/>
    </source>
</evidence>
<gene>
    <name evidence="1" type="ORF">Terrestrivirus11_9</name>
</gene>
<accession>A0A3G4ZP53</accession>